<dbReference type="Pfam" id="PF08448">
    <property type="entry name" value="PAS_4"/>
    <property type="match status" value="1"/>
</dbReference>
<dbReference type="SUPFAM" id="SSF55785">
    <property type="entry name" value="PYP-like sensor domain (PAS domain)"/>
    <property type="match status" value="2"/>
</dbReference>
<keyword evidence="5" id="KW-1185">Reference proteome</keyword>
<dbReference type="InterPro" id="IPR001610">
    <property type="entry name" value="PAC"/>
</dbReference>
<dbReference type="CDD" id="cd01949">
    <property type="entry name" value="GGDEF"/>
    <property type="match status" value="1"/>
</dbReference>
<protein>
    <recommendedName>
        <fullName evidence="6">PAS domain S-box-containing protein/diguanylate cyclase (GGDEF)-like protein</fullName>
    </recommendedName>
</protein>
<dbReference type="Pfam" id="PF00989">
    <property type="entry name" value="PAS"/>
    <property type="match status" value="1"/>
</dbReference>
<comment type="caution">
    <text evidence="4">The sequence shown here is derived from an EMBL/GenBank/DDBJ whole genome shotgun (WGS) entry which is preliminary data.</text>
</comment>
<feature type="domain" description="PAC" evidence="2">
    <location>
        <begin position="215"/>
        <end position="263"/>
    </location>
</feature>
<dbReference type="InterPro" id="IPR013656">
    <property type="entry name" value="PAS_4"/>
</dbReference>
<accession>A0A1K0GKX6</accession>
<dbReference type="InterPro" id="IPR052155">
    <property type="entry name" value="Biofilm_reg_signaling"/>
</dbReference>
<dbReference type="SMART" id="SM00086">
    <property type="entry name" value="PAC"/>
    <property type="match status" value="2"/>
</dbReference>
<dbReference type="PANTHER" id="PTHR44757:SF2">
    <property type="entry name" value="BIOFILM ARCHITECTURE MAINTENANCE PROTEIN MBAA"/>
    <property type="match status" value="1"/>
</dbReference>
<dbReference type="AlphaFoldDB" id="A0A1K0GKX6"/>
<dbReference type="Proteomes" id="UP000182486">
    <property type="component" value="Unassembled WGS sequence"/>
</dbReference>
<organism evidence="4 5">
    <name type="scientific">Couchioplanes caeruleus subsp. caeruleus</name>
    <dbReference type="NCBI Taxonomy" id="56427"/>
    <lineage>
        <taxon>Bacteria</taxon>
        <taxon>Bacillati</taxon>
        <taxon>Actinomycetota</taxon>
        <taxon>Actinomycetes</taxon>
        <taxon>Micromonosporales</taxon>
        <taxon>Micromonosporaceae</taxon>
        <taxon>Couchioplanes</taxon>
    </lineage>
</organism>
<proteinExistence type="predicted"/>
<evidence type="ECO:0000259" key="3">
    <source>
        <dbReference type="PROSITE" id="PS50887"/>
    </source>
</evidence>
<dbReference type="EMBL" id="MEIA01000185">
    <property type="protein sequence ID" value="OJF12942.1"/>
    <property type="molecule type" value="Genomic_DNA"/>
</dbReference>
<dbReference type="PROSITE" id="PS50112">
    <property type="entry name" value="PAS"/>
    <property type="match status" value="1"/>
</dbReference>
<dbReference type="Pfam" id="PF00990">
    <property type="entry name" value="GGDEF"/>
    <property type="match status" value="1"/>
</dbReference>
<dbReference type="InterPro" id="IPR035965">
    <property type="entry name" value="PAS-like_dom_sf"/>
</dbReference>
<name>A0A1K0GKX6_9ACTN</name>
<dbReference type="GO" id="GO:0006355">
    <property type="term" value="P:regulation of DNA-templated transcription"/>
    <property type="evidence" value="ECO:0007669"/>
    <property type="project" value="InterPro"/>
</dbReference>
<dbReference type="InterPro" id="IPR000160">
    <property type="entry name" value="GGDEF_dom"/>
</dbReference>
<evidence type="ECO:0000313" key="5">
    <source>
        <dbReference type="Proteomes" id="UP000182486"/>
    </source>
</evidence>
<evidence type="ECO:0000313" key="4">
    <source>
        <dbReference type="EMBL" id="OJF12942.1"/>
    </source>
</evidence>
<evidence type="ECO:0000259" key="2">
    <source>
        <dbReference type="PROSITE" id="PS50113"/>
    </source>
</evidence>
<dbReference type="InterPro" id="IPR029787">
    <property type="entry name" value="Nucleotide_cyclase"/>
</dbReference>
<feature type="domain" description="PAS" evidence="1">
    <location>
        <begin position="141"/>
        <end position="187"/>
    </location>
</feature>
<dbReference type="SMART" id="SM00091">
    <property type="entry name" value="PAS"/>
    <property type="match status" value="2"/>
</dbReference>
<dbReference type="InterPro" id="IPR013767">
    <property type="entry name" value="PAS_fold"/>
</dbReference>
<feature type="domain" description="GGDEF" evidence="3">
    <location>
        <begin position="292"/>
        <end position="429"/>
    </location>
</feature>
<sequence length="429" mass="46136">MSENDGRAIPALGGAGDAGFQALVELSPDIIFVICDGYHVFANARGLASMGARTVQDLQDRPAIEFMHPDYRSPGTERMRSLTADGEPLQYVEEKLVSLDGRVIDIEAAGTPLEFDGRPAALIVARDITARKRAEAELAAAQERFHAAFRHAPTGMAILDGQGAVTEANPALEELLAIPAEEIVGKTYWHWVDVTDRQLARGAFRDLAHKTVDSCRGDVRFRRADGSSRWVHVRMAALADSGAFVAHLHDVTAAKAAEQELTQQARTDALTELPNRAALLHHLADALAMRMTQVAVLFLDLDGFKQINDEFGHAAGDELLRMMGRRLRGAIRTEDMMGRLGGDEFVAILTGPDCEQRARGMAARIRGVVRQPVLLGCGVVCVGASVGVAVGNGMDYEAKDLLAAADTAMYRAKTARYAAATPATAGTAR</sequence>
<dbReference type="InterPro" id="IPR000700">
    <property type="entry name" value="PAS-assoc_C"/>
</dbReference>
<dbReference type="NCBIfam" id="TIGR00254">
    <property type="entry name" value="GGDEF"/>
    <property type="match status" value="1"/>
</dbReference>
<dbReference type="CDD" id="cd00130">
    <property type="entry name" value="PAS"/>
    <property type="match status" value="2"/>
</dbReference>
<evidence type="ECO:0000259" key="1">
    <source>
        <dbReference type="PROSITE" id="PS50112"/>
    </source>
</evidence>
<dbReference type="PANTHER" id="PTHR44757">
    <property type="entry name" value="DIGUANYLATE CYCLASE DGCP"/>
    <property type="match status" value="1"/>
</dbReference>
<dbReference type="PROSITE" id="PS50887">
    <property type="entry name" value="GGDEF"/>
    <property type="match status" value="1"/>
</dbReference>
<dbReference type="PROSITE" id="PS50113">
    <property type="entry name" value="PAC"/>
    <property type="match status" value="2"/>
</dbReference>
<dbReference type="InterPro" id="IPR000014">
    <property type="entry name" value="PAS"/>
</dbReference>
<dbReference type="InterPro" id="IPR043128">
    <property type="entry name" value="Rev_trsase/Diguanyl_cyclase"/>
</dbReference>
<reference evidence="4 5" key="1">
    <citation type="submission" date="2016-09" db="EMBL/GenBank/DDBJ databases">
        <title>Couchioplanes caeruleus draft genome sequence.</title>
        <authorList>
            <person name="Sheehan J."/>
            <person name="Caffrey P."/>
        </authorList>
    </citation>
    <scope>NUCLEOTIDE SEQUENCE [LARGE SCALE GENOMIC DNA]</scope>
    <source>
        <strain evidence="4 5">DSM 43634</strain>
    </source>
</reference>
<dbReference type="NCBIfam" id="TIGR00229">
    <property type="entry name" value="sensory_box"/>
    <property type="match status" value="2"/>
</dbReference>
<dbReference type="SUPFAM" id="SSF55073">
    <property type="entry name" value="Nucleotide cyclase"/>
    <property type="match status" value="1"/>
</dbReference>
<feature type="domain" description="PAC" evidence="2">
    <location>
        <begin position="90"/>
        <end position="140"/>
    </location>
</feature>
<dbReference type="Gene3D" id="3.30.70.270">
    <property type="match status" value="1"/>
</dbReference>
<dbReference type="SMART" id="SM00267">
    <property type="entry name" value="GGDEF"/>
    <property type="match status" value="1"/>
</dbReference>
<evidence type="ECO:0008006" key="6">
    <source>
        <dbReference type="Google" id="ProtNLM"/>
    </source>
</evidence>
<gene>
    <name evidence="4" type="ORF">BG844_17900</name>
</gene>
<dbReference type="RefSeq" id="WP_071806479.1">
    <property type="nucleotide sequence ID" value="NZ_MEIA01000185.1"/>
</dbReference>
<dbReference type="Gene3D" id="3.30.450.20">
    <property type="entry name" value="PAS domain"/>
    <property type="match status" value="2"/>
</dbReference>